<dbReference type="InterPro" id="IPR001387">
    <property type="entry name" value="Cro/C1-type_HTH"/>
</dbReference>
<dbReference type="PROSITE" id="PS50943">
    <property type="entry name" value="HTH_CROC1"/>
    <property type="match status" value="1"/>
</dbReference>
<dbReference type="PANTHER" id="PTHR46558:SF11">
    <property type="entry name" value="HTH-TYPE TRANSCRIPTIONAL REGULATOR XRE"/>
    <property type="match status" value="1"/>
</dbReference>
<evidence type="ECO:0000259" key="2">
    <source>
        <dbReference type="PROSITE" id="PS50943"/>
    </source>
</evidence>
<protein>
    <recommendedName>
        <fullName evidence="2">HTH cro/C1-type domain-containing protein</fullName>
    </recommendedName>
</protein>
<dbReference type="EMBL" id="BKAU01000005">
    <property type="protein sequence ID" value="GEP97479.1"/>
    <property type="molecule type" value="Genomic_DNA"/>
</dbReference>
<dbReference type="SMART" id="SM00530">
    <property type="entry name" value="HTH_XRE"/>
    <property type="match status" value="1"/>
</dbReference>
<dbReference type="RefSeq" id="WP_146865118.1">
    <property type="nucleotide sequence ID" value="NZ_BKAU01000005.1"/>
</dbReference>
<sequence>MLNIGDKIAELRKRKNWSQADLAKAVDASRDIIGKYERNENSPSIEMAVKIADTFDVTLDYLIGKGKHAAYDKEVVKRIEDIQALDANTRATLFNVIDTYLRDYKARKAYA</sequence>
<organism evidence="3 4">
    <name type="scientific">Chitinophaga cymbidii</name>
    <dbReference type="NCBI Taxonomy" id="1096750"/>
    <lineage>
        <taxon>Bacteria</taxon>
        <taxon>Pseudomonadati</taxon>
        <taxon>Bacteroidota</taxon>
        <taxon>Chitinophagia</taxon>
        <taxon>Chitinophagales</taxon>
        <taxon>Chitinophagaceae</taxon>
        <taxon>Chitinophaga</taxon>
    </lineage>
</organism>
<reference evidence="3 4" key="1">
    <citation type="submission" date="2019-07" db="EMBL/GenBank/DDBJ databases">
        <title>Whole genome shotgun sequence of Chitinophaga cymbidii NBRC 109752.</title>
        <authorList>
            <person name="Hosoyama A."/>
            <person name="Uohara A."/>
            <person name="Ohji S."/>
            <person name="Ichikawa N."/>
        </authorList>
    </citation>
    <scope>NUCLEOTIDE SEQUENCE [LARGE SCALE GENOMIC DNA]</scope>
    <source>
        <strain evidence="3 4">NBRC 109752</strain>
    </source>
</reference>
<dbReference type="SUPFAM" id="SSF47413">
    <property type="entry name" value="lambda repressor-like DNA-binding domains"/>
    <property type="match status" value="1"/>
</dbReference>
<dbReference type="AlphaFoldDB" id="A0A512RP58"/>
<dbReference type="InterPro" id="IPR010982">
    <property type="entry name" value="Lambda_DNA-bd_dom_sf"/>
</dbReference>
<gene>
    <name evidence="3" type="ORF">CCY01nite_37390</name>
</gene>
<proteinExistence type="predicted"/>
<evidence type="ECO:0000313" key="4">
    <source>
        <dbReference type="Proteomes" id="UP000321436"/>
    </source>
</evidence>
<feature type="domain" description="HTH cro/C1-type" evidence="2">
    <location>
        <begin position="8"/>
        <end position="62"/>
    </location>
</feature>
<keyword evidence="4" id="KW-1185">Reference proteome</keyword>
<dbReference type="NCBIfam" id="NF041951">
    <property type="entry name" value="phage_RstR"/>
    <property type="match status" value="1"/>
</dbReference>
<evidence type="ECO:0000256" key="1">
    <source>
        <dbReference type="ARBA" id="ARBA00023125"/>
    </source>
</evidence>
<dbReference type="Proteomes" id="UP000321436">
    <property type="component" value="Unassembled WGS sequence"/>
</dbReference>
<accession>A0A512RP58</accession>
<comment type="caution">
    <text evidence="3">The sequence shown here is derived from an EMBL/GenBank/DDBJ whole genome shotgun (WGS) entry which is preliminary data.</text>
</comment>
<dbReference type="PANTHER" id="PTHR46558">
    <property type="entry name" value="TRACRIPTIONAL REGULATORY PROTEIN-RELATED-RELATED"/>
    <property type="match status" value="1"/>
</dbReference>
<dbReference type="OrthoDB" id="881869at2"/>
<dbReference type="CDD" id="cd00093">
    <property type="entry name" value="HTH_XRE"/>
    <property type="match status" value="1"/>
</dbReference>
<dbReference type="Pfam" id="PF01381">
    <property type="entry name" value="HTH_3"/>
    <property type="match status" value="1"/>
</dbReference>
<keyword evidence="1" id="KW-0238">DNA-binding</keyword>
<dbReference type="InterPro" id="IPR049639">
    <property type="entry name" value="RstR"/>
</dbReference>
<name>A0A512RP58_9BACT</name>
<evidence type="ECO:0000313" key="3">
    <source>
        <dbReference type="EMBL" id="GEP97479.1"/>
    </source>
</evidence>
<dbReference type="Gene3D" id="1.10.260.40">
    <property type="entry name" value="lambda repressor-like DNA-binding domains"/>
    <property type="match status" value="1"/>
</dbReference>
<dbReference type="GO" id="GO:0003677">
    <property type="term" value="F:DNA binding"/>
    <property type="evidence" value="ECO:0007669"/>
    <property type="project" value="UniProtKB-KW"/>
</dbReference>